<reference evidence="1" key="1">
    <citation type="submission" date="2021-10" db="EMBL/GenBank/DDBJ databases">
        <title>Melipona bicolor Genome sequencing and assembly.</title>
        <authorList>
            <person name="Araujo N.S."/>
            <person name="Arias M.C."/>
        </authorList>
    </citation>
    <scope>NUCLEOTIDE SEQUENCE</scope>
    <source>
        <strain evidence="1">USP_2M_L1-L4_2017</strain>
        <tissue evidence="1">Whole body</tissue>
    </source>
</reference>
<protein>
    <submittedName>
        <fullName evidence="1">Uncharacterized protein</fullName>
    </submittedName>
</protein>
<evidence type="ECO:0000313" key="1">
    <source>
        <dbReference type="EMBL" id="KAK1134000.1"/>
    </source>
</evidence>
<sequence>MESVESIIAETGYTAAGLSIEIRQGCAPAGRSPGNSQSAVERRELGVRRLGETQPAFCPTGPLRFDWETTELRRATLGGGR</sequence>
<organism evidence="1 2">
    <name type="scientific">Melipona bicolor</name>
    <dbReference type="NCBI Taxonomy" id="60889"/>
    <lineage>
        <taxon>Eukaryota</taxon>
        <taxon>Metazoa</taxon>
        <taxon>Ecdysozoa</taxon>
        <taxon>Arthropoda</taxon>
        <taxon>Hexapoda</taxon>
        <taxon>Insecta</taxon>
        <taxon>Pterygota</taxon>
        <taxon>Neoptera</taxon>
        <taxon>Endopterygota</taxon>
        <taxon>Hymenoptera</taxon>
        <taxon>Apocrita</taxon>
        <taxon>Aculeata</taxon>
        <taxon>Apoidea</taxon>
        <taxon>Anthophila</taxon>
        <taxon>Apidae</taxon>
        <taxon>Melipona</taxon>
    </lineage>
</organism>
<dbReference type="AlphaFoldDB" id="A0AA40KV79"/>
<dbReference type="EMBL" id="JAHYIQ010000003">
    <property type="protein sequence ID" value="KAK1134000.1"/>
    <property type="molecule type" value="Genomic_DNA"/>
</dbReference>
<name>A0AA40KV79_9HYME</name>
<comment type="caution">
    <text evidence="1">The sequence shown here is derived from an EMBL/GenBank/DDBJ whole genome shotgun (WGS) entry which is preliminary data.</text>
</comment>
<keyword evidence="2" id="KW-1185">Reference proteome</keyword>
<proteinExistence type="predicted"/>
<accession>A0AA40KV79</accession>
<gene>
    <name evidence="1" type="ORF">K0M31_011785</name>
</gene>
<feature type="non-terminal residue" evidence="1">
    <location>
        <position position="81"/>
    </location>
</feature>
<evidence type="ECO:0000313" key="2">
    <source>
        <dbReference type="Proteomes" id="UP001177670"/>
    </source>
</evidence>
<dbReference type="Proteomes" id="UP001177670">
    <property type="component" value="Unassembled WGS sequence"/>
</dbReference>